<accession>A0A0D8IYQ7</accession>
<keyword evidence="1" id="KW-0812">Transmembrane</keyword>
<accession>A0A0W7TTB9</accession>
<reference evidence="3 5" key="2">
    <citation type="submission" date="2015-10" db="EMBL/GenBank/DDBJ databases">
        <title>A novel member of the family Ruminococcaceae isolated from human faeces.</title>
        <authorList>
            <person name="Shkoporov A.N."/>
            <person name="Chaplin A.V."/>
            <person name="Motuzova O.V."/>
            <person name="Kafarskaia L.I."/>
            <person name="Efimov B.A."/>
        </authorList>
    </citation>
    <scope>NUCLEOTIDE SEQUENCE [LARGE SCALE GENOMIC DNA]</scope>
    <source>
        <strain evidence="3 5">668</strain>
    </source>
</reference>
<proteinExistence type="predicted"/>
<evidence type="ECO:0000313" key="3">
    <source>
        <dbReference type="EMBL" id="KUE77074.1"/>
    </source>
</evidence>
<organism evidence="2 4">
    <name type="scientific">Ruthenibacterium lactatiformans</name>
    <dbReference type="NCBI Taxonomy" id="1550024"/>
    <lineage>
        <taxon>Bacteria</taxon>
        <taxon>Bacillati</taxon>
        <taxon>Bacillota</taxon>
        <taxon>Clostridia</taxon>
        <taxon>Eubacteriales</taxon>
        <taxon>Oscillospiraceae</taxon>
        <taxon>Ruthenibacterium</taxon>
    </lineage>
</organism>
<dbReference type="Proteomes" id="UP000053433">
    <property type="component" value="Unassembled WGS sequence"/>
</dbReference>
<sequence>MFLSGAWTALYLAVLGTMFGCLIGFGVGIVYTVPNPLESKRLKCVGIGGAKIIVGAVLVLGLGESHDSGATYKCCCF</sequence>
<dbReference type="Proteomes" id="UP000032483">
    <property type="component" value="Unassembled WGS sequence"/>
</dbReference>
<name>A0A0D8IYQ7_9FIRM</name>
<protein>
    <submittedName>
        <fullName evidence="2">Uncharacterized protein</fullName>
    </submittedName>
</protein>
<feature type="transmembrane region" description="Helical" evidence="1">
    <location>
        <begin position="45"/>
        <end position="63"/>
    </location>
</feature>
<dbReference type="EMBL" id="JXXK01000015">
    <property type="protein sequence ID" value="KJF39639.1"/>
    <property type="molecule type" value="Genomic_DNA"/>
</dbReference>
<evidence type="ECO:0000313" key="2">
    <source>
        <dbReference type="EMBL" id="KJF39639.1"/>
    </source>
</evidence>
<evidence type="ECO:0000313" key="5">
    <source>
        <dbReference type="Proteomes" id="UP000053433"/>
    </source>
</evidence>
<keyword evidence="1" id="KW-0472">Membrane</keyword>
<dbReference type="AlphaFoldDB" id="A0A0D8IYQ7"/>
<keyword evidence="1" id="KW-1133">Transmembrane helix</keyword>
<reference evidence="2" key="1">
    <citation type="submission" date="2015-02" db="EMBL/GenBank/DDBJ databases">
        <title>A novel member of the family Ruminococcaceae isolated from human feces.</title>
        <authorList>
            <person name="Shkoporov A.N."/>
            <person name="Chaplin A.V."/>
            <person name="Motuzova O.V."/>
            <person name="Kafarskaia L.I."/>
            <person name="Khokhlova E.V."/>
            <person name="Efimov B.A."/>
        </authorList>
    </citation>
    <scope>NUCLEOTIDE SEQUENCE [LARGE SCALE GENOMIC DNA]</scope>
    <source>
        <strain evidence="2">585-1</strain>
    </source>
</reference>
<feature type="transmembrane region" description="Helical" evidence="1">
    <location>
        <begin position="6"/>
        <end position="33"/>
    </location>
</feature>
<gene>
    <name evidence="3" type="ORF">ASJ35_05790</name>
    <name evidence="2" type="ORF">TQ39_11395</name>
</gene>
<evidence type="ECO:0000256" key="1">
    <source>
        <dbReference type="SAM" id="Phobius"/>
    </source>
</evidence>
<comment type="caution">
    <text evidence="2">The sequence shown here is derived from an EMBL/GenBank/DDBJ whole genome shotgun (WGS) entry which is preliminary data.</text>
</comment>
<dbReference type="EMBL" id="LMUA01000005">
    <property type="protein sequence ID" value="KUE77074.1"/>
    <property type="molecule type" value="Genomic_DNA"/>
</dbReference>
<evidence type="ECO:0000313" key="4">
    <source>
        <dbReference type="Proteomes" id="UP000032483"/>
    </source>
</evidence>
<keyword evidence="4" id="KW-1185">Reference proteome</keyword>